<reference evidence="1 2" key="1">
    <citation type="submission" date="2018-12" db="EMBL/GenBank/DDBJ databases">
        <title>Complete Genome Sequence of the Corallopyronin A producing Myxobacterium Corallococcus coralloides B035.</title>
        <authorList>
            <person name="Bouhired S.M."/>
            <person name="Rupp O."/>
            <person name="Blom J."/>
            <person name="Schaeberle T.F."/>
            <person name="Kehraus S."/>
            <person name="Schiefer A."/>
            <person name="Pfarr K."/>
            <person name="Goesmann A."/>
            <person name="Hoerauf A."/>
            <person name="Koenig G.M."/>
        </authorList>
    </citation>
    <scope>NUCLEOTIDE SEQUENCE [LARGE SCALE GENOMIC DNA]</scope>
    <source>
        <strain evidence="1 2">B035</strain>
    </source>
</reference>
<evidence type="ECO:0000313" key="2">
    <source>
        <dbReference type="Proteomes" id="UP000288758"/>
    </source>
</evidence>
<accession>A0A410RJL7</accession>
<dbReference type="RefSeq" id="WP_164933119.1">
    <property type="nucleotide sequence ID" value="NZ_CP034669.1"/>
</dbReference>
<sequence length="52" mass="5702">MPVLPNGLWWNTEGADLYMTAPDMEPGGTTGGAVSFRDWTYLALLRTTVSLQ</sequence>
<dbReference type="EMBL" id="CP034669">
    <property type="protein sequence ID" value="QAT82053.1"/>
    <property type="molecule type" value="Genomic_DNA"/>
</dbReference>
<organism evidence="1 2">
    <name type="scientific">Corallococcus coralloides</name>
    <name type="common">Myxococcus coralloides</name>
    <dbReference type="NCBI Taxonomy" id="184914"/>
    <lineage>
        <taxon>Bacteria</taxon>
        <taxon>Pseudomonadati</taxon>
        <taxon>Myxococcota</taxon>
        <taxon>Myxococcia</taxon>
        <taxon>Myxococcales</taxon>
        <taxon>Cystobacterineae</taxon>
        <taxon>Myxococcaceae</taxon>
        <taxon>Corallococcus</taxon>
    </lineage>
</organism>
<protein>
    <submittedName>
        <fullName evidence="1">Uncharacterized protein</fullName>
    </submittedName>
</protein>
<name>A0A410RJL7_CORCK</name>
<proteinExistence type="predicted"/>
<gene>
    <name evidence="1" type="ORF">EJ065_0446</name>
</gene>
<dbReference type="Proteomes" id="UP000288758">
    <property type="component" value="Chromosome"/>
</dbReference>
<dbReference type="AlphaFoldDB" id="A0A410RJL7"/>
<evidence type="ECO:0000313" key="1">
    <source>
        <dbReference type="EMBL" id="QAT82053.1"/>
    </source>
</evidence>